<dbReference type="InterPro" id="IPR058533">
    <property type="entry name" value="Cation_efflux_TM"/>
</dbReference>
<organism evidence="11 12">
    <name type="scientific">Micrococcus terreus</name>
    <dbReference type="NCBI Taxonomy" id="574650"/>
    <lineage>
        <taxon>Bacteria</taxon>
        <taxon>Bacillati</taxon>
        <taxon>Actinomycetota</taxon>
        <taxon>Actinomycetes</taxon>
        <taxon>Micrococcales</taxon>
        <taxon>Micrococcaceae</taxon>
        <taxon>Micrococcus</taxon>
    </lineage>
</organism>
<dbReference type="GO" id="GO:0005385">
    <property type="term" value="F:zinc ion transmembrane transporter activity"/>
    <property type="evidence" value="ECO:0007669"/>
    <property type="project" value="TreeGrafter"/>
</dbReference>
<sequence>MGAGHQHGQSHSHGQVPQQADRGMRARLLIAFGLTAIIVLAQAVGSVVTGSLALLTDTAHAVSDASGLLVALIAATMMLRPPSSSRTWGFARIEVIAALGQAALLLVVGTYAAVEGIRRLFEPAQVPGTELLVFGVIGLVANVAAIAVLASSRGANFNMRAAFLEVLNDALGSVGVIVAAIVINTTGFQQADTIAALFIAALIVPRAFSLLRETVRVLMEFTPKGVDLDEVREHILALEHVRDVHDLHASMIGTGLPVLSAHVVVEDRCFESGHAPRILEEVRACVKEHFPVSFDHATIQLETTALRDQEAASVRHA</sequence>
<dbReference type="OrthoDB" id="9809646at2"/>
<gene>
    <name evidence="11" type="ORF">SAMN04487966_10516</name>
</gene>
<keyword evidence="6" id="KW-0406">Ion transport</keyword>
<dbReference type="PANTHER" id="PTHR11562">
    <property type="entry name" value="CATION EFFLUX PROTEIN/ ZINC TRANSPORTER"/>
    <property type="match status" value="1"/>
</dbReference>
<dbReference type="GO" id="GO:0005886">
    <property type="term" value="C:plasma membrane"/>
    <property type="evidence" value="ECO:0007669"/>
    <property type="project" value="TreeGrafter"/>
</dbReference>
<feature type="transmembrane region" description="Helical" evidence="8">
    <location>
        <begin position="162"/>
        <end position="182"/>
    </location>
</feature>
<dbReference type="SUPFAM" id="SSF160240">
    <property type="entry name" value="Cation efflux protein cytoplasmic domain-like"/>
    <property type="match status" value="1"/>
</dbReference>
<dbReference type="Proteomes" id="UP000198881">
    <property type="component" value="Unassembled WGS sequence"/>
</dbReference>
<name>A0A1I7MLJ0_9MICC</name>
<evidence type="ECO:0000256" key="6">
    <source>
        <dbReference type="ARBA" id="ARBA00023065"/>
    </source>
</evidence>
<keyword evidence="4 8" id="KW-0812">Transmembrane</keyword>
<dbReference type="InterPro" id="IPR027470">
    <property type="entry name" value="Cation_efflux_CTD"/>
</dbReference>
<keyword evidence="7 8" id="KW-0472">Membrane</keyword>
<dbReference type="InterPro" id="IPR027469">
    <property type="entry name" value="Cation_efflux_TMD_sf"/>
</dbReference>
<dbReference type="PANTHER" id="PTHR11562:SF17">
    <property type="entry name" value="RE54080P-RELATED"/>
    <property type="match status" value="1"/>
</dbReference>
<feature type="transmembrane region" description="Helical" evidence="8">
    <location>
        <begin position="28"/>
        <end position="55"/>
    </location>
</feature>
<dbReference type="InterPro" id="IPR036837">
    <property type="entry name" value="Cation_efflux_CTD_sf"/>
</dbReference>
<keyword evidence="5 8" id="KW-1133">Transmembrane helix</keyword>
<evidence type="ECO:0000259" key="9">
    <source>
        <dbReference type="Pfam" id="PF01545"/>
    </source>
</evidence>
<dbReference type="Pfam" id="PF01545">
    <property type="entry name" value="Cation_efflux"/>
    <property type="match status" value="1"/>
</dbReference>
<feature type="transmembrane region" description="Helical" evidence="8">
    <location>
        <begin position="91"/>
        <end position="111"/>
    </location>
</feature>
<dbReference type="EMBL" id="FPCG01000005">
    <property type="protein sequence ID" value="SFV22795.1"/>
    <property type="molecule type" value="Genomic_DNA"/>
</dbReference>
<proteinExistence type="inferred from homology"/>
<evidence type="ECO:0000256" key="5">
    <source>
        <dbReference type="ARBA" id="ARBA00022989"/>
    </source>
</evidence>
<feature type="domain" description="Cation efflux protein cytoplasmic" evidence="10">
    <location>
        <begin position="223"/>
        <end position="302"/>
    </location>
</feature>
<accession>A0A1I7MLJ0</accession>
<dbReference type="NCBIfam" id="TIGR01297">
    <property type="entry name" value="CDF"/>
    <property type="match status" value="1"/>
</dbReference>
<dbReference type="RefSeq" id="WP_091696767.1">
    <property type="nucleotide sequence ID" value="NZ_FPCG01000005.1"/>
</dbReference>
<feature type="transmembrane region" description="Helical" evidence="8">
    <location>
        <begin position="61"/>
        <end position="79"/>
    </location>
</feature>
<comment type="similarity">
    <text evidence="2">Belongs to the cation diffusion facilitator (CDF) transporter (TC 2.A.4) family. SLC30A subfamily.</text>
</comment>
<feature type="domain" description="Cation efflux protein transmembrane" evidence="9">
    <location>
        <begin position="28"/>
        <end position="219"/>
    </location>
</feature>
<evidence type="ECO:0000313" key="12">
    <source>
        <dbReference type="Proteomes" id="UP000198881"/>
    </source>
</evidence>
<dbReference type="SUPFAM" id="SSF161111">
    <property type="entry name" value="Cation efflux protein transmembrane domain-like"/>
    <property type="match status" value="1"/>
</dbReference>
<dbReference type="Gene3D" id="1.20.1510.10">
    <property type="entry name" value="Cation efflux protein transmembrane domain"/>
    <property type="match status" value="1"/>
</dbReference>
<keyword evidence="3" id="KW-0813">Transport</keyword>
<evidence type="ECO:0000256" key="8">
    <source>
        <dbReference type="SAM" id="Phobius"/>
    </source>
</evidence>
<keyword evidence="12" id="KW-1185">Reference proteome</keyword>
<evidence type="ECO:0000256" key="7">
    <source>
        <dbReference type="ARBA" id="ARBA00023136"/>
    </source>
</evidence>
<evidence type="ECO:0000259" key="10">
    <source>
        <dbReference type="Pfam" id="PF16916"/>
    </source>
</evidence>
<dbReference type="Pfam" id="PF16916">
    <property type="entry name" value="ZT_dimer"/>
    <property type="match status" value="1"/>
</dbReference>
<reference evidence="11 12" key="1">
    <citation type="submission" date="2016-10" db="EMBL/GenBank/DDBJ databases">
        <authorList>
            <person name="de Groot N.N."/>
        </authorList>
    </citation>
    <scope>NUCLEOTIDE SEQUENCE [LARGE SCALE GENOMIC DNA]</scope>
    <source>
        <strain evidence="11 12">CGMCC 1.7054</strain>
    </source>
</reference>
<evidence type="ECO:0000256" key="4">
    <source>
        <dbReference type="ARBA" id="ARBA00022692"/>
    </source>
</evidence>
<protein>
    <submittedName>
        <fullName evidence="11">Cobalt-zinc-cadmium efflux system protein</fullName>
    </submittedName>
</protein>
<dbReference type="InterPro" id="IPR050681">
    <property type="entry name" value="CDF/SLC30A"/>
</dbReference>
<dbReference type="AlphaFoldDB" id="A0A1I7MLJ0"/>
<evidence type="ECO:0000313" key="11">
    <source>
        <dbReference type="EMBL" id="SFV22795.1"/>
    </source>
</evidence>
<evidence type="ECO:0000256" key="1">
    <source>
        <dbReference type="ARBA" id="ARBA00004141"/>
    </source>
</evidence>
<feature type="transmembrane region" description="Helical" evidence="8">
    <location>
        <begin position="131"/>
        <end position="150"/>
    </location>
</feature>
<feature type="transmembrane region" description="Helical" evidence="8">
    <location>
        <begin position="194"/>
        <end position="211"/>
    </location>
</feature>
<evidence type="ECO:0000256" key="3">
    <source>
        <dbReference type="ARBA" id="ARBA00022448"/>
    </source>
</evidence>
<evidence type="ECO:0000256" key="2">
    <source>
        <dbReference type="ARBA" id="ARBA00008873"/>
    </source>
</evidence>
<dbReference type="InterPro" id="IPR002524">
    <property type="entry name" value="Cation_efflux"/>
</dbReference>
<comment type="subcellular location">
    <subcellularLocation>
        <location evidence="1">Membrane</location>
        <topology evidence="1">Multi-pass membrane protein</topology>
    </subcellularLocation>
</comment>